<dbReference type="AlphaFoldDB" id="H3A558"/>
<dbReference type="GeneTree" id="ENSGT00940000161713"/>
<keyword evidence="5" id="KW-0677">Repeat</keyword>
<dbReference type="Gene3D" id="1.50.40.10">
    <property type="entry name" value="Mitochondrial carrier domain"/>
    <property type="match status" value="1"/>
</dbReference>
<dbReference type="OMA" id="LGYYRAF"/>
<reference evidence="13" key="2">
    <citation type="submission" date="2025-08" db="UniProtKB">
        <authorList>
            <consortium name="Ensembl"/>
        </authorList>
    </citation>
    <scope>IDENTIFICATION</scope>
</reference>
<evidence type="ECO:0000256" key="7">
    <source>
        <dbReference type="ARBA" id="ARBA00022989"/>
    </source>
</evidence>
<evidence type="ECO:0000256" key="4">
    <source>
        <dbReference type="ARBA" id="ARBA00022692"/>
    </source>
</evidence>
<evidence type="ECO:0000256" key="11">
    <source>
        <dbReference type="RuleBase" id="RU000488"/>
    </source>
</evidence>
<dbReference type="InterPro" id="IPR018108">
    <property type="entry name" value="MCP_transmembrane"/>
</dbReference>
<evidence type="ECO:0000256" key="5">
    <source>
        <dbReference type="ARBA" id="ARBA00022737"/>
    </source>
</evidence>
<feature type="repeat" description="Solcar" evidence="10">
    <location>
        <begin position="200"/>
        <end position="287"/>
    </location>
</feature>
<evidence type="ECO:0000256" key="6">
    <source>
        <dbReference type="ARBA" id="ARBA00022792"/>
    </source>
</evidence>
<dbReference type="SUPFAM" id="SSF103506">
    <property type="entry name" value="Mitochondrial carrier"/>
    <property type="match status" value="1"/>
</dbReference>
<evidence type="ECO:0000256" key="12">
    <source>
        <dbReference type="SAM" id="Phobius"/>
    </source>
</evidence>
<dbReference type="Pfam" id="PF00153">
    <property type="entry name" value="Mito_carr"/>
    <property type="match status" value="3"/>
</dbReference>
<feature type="transmembrane region" description="Helical" evidence="12">
    <location>
        <begin position="259"/>
        <end position="281"/>
    </location>
</feature>
<dbReference type="EMBL" id="AFYH01119583">
    <property type="status" value="NOT_ANNOTATED_CDS"/>
    <property type="molecule type" value="Genomic_DNA"/>
</dbReference>
<feature type="transmembrane region" description="Helical" evidence="12">
    <location>
        <begin position="165"/>
        <end position="186"/>
    </location>
</feature>
<dbReference type="PANTHER" id="PTHR46131">
    <property type="entry name" value="SD08549P"/>
    <property type="match status" value="1"/>
</dbReference>
<dbReference type="GO" id="GO:0005743">
    <property type="term" value="C:mitochondrial inner membrane"/>
    <property type="evidence" value="ECO:0007669"/>
    <property type="project" value="UniProtKB-SubCell"/>
</dbReference>
<keyword evidence="8" id="KW-0496">Mitochondrion</keyword>
<accession>H3A558</accession>
<evidence type="ECO:0000256" key="8">
    <source>
        <dbReference type="ARBA" id="ARBA00023128"/>
    </source>
</evidence>
<reference evidence="14" key="1">
    <citation type="submission" date="2011-08" db="EMBL/GenBank/DDBJ databases">
        <title>The draft genome of Latimeria chalumnae.</title>
        <authorList>
            <person name="Di Palma F."/>
            <person name="Alfoldi J."/>
            <person name="Johnson J."/>
            <person name="Berlin A."/>
            <person name="Gnerre S."/>
            <person name="Jaffe D."/>
            <person name="MacCallum I."/>
            <person name="Young S."/>
            <person name="Walker B.J."/>
            <person name="Lander E."/>
            <person name="Lindblad-Toh K."/>
        </authorList>
    </citation>
    <scope>NUCLEOTIDE SEQUENCE [LARGE SCALE GENOMIC DNA]</scope>
    <source>
        <strain evidence="14">Wild caught</strain>
    </source>
</reference>
<feature type="repeat" description="Solcar" evidence="10">
    <location>
        <begin position="103"/>
        <end position="193"/>
    </location>
</feature>
<dbReference type="InterPro" id="IPR052465">
    <property type="entry name" value="Mito_NAD+_Carrier"/>
</dbReference>
<evidence type="ECO:0000313" key="14">
    <source>
        <dbReference type="Proteomes" id="UP000008672"/>
    </source>
</evidence>
<evidence type="ECO:0000256" key="9">
    <source>
        <dbReference type="ARBA" id="ARBA00023136"/>
    </source>
</evidence>
<dbReference type="HOGENOM" id="CLU_061821_0_0_1"/>
<keyword evidence="3 11" id="KW-0813">Transport</keyword>
<dbReference type="Ensembl" id="ENSLACT00000004820.1">
    <property type="protein sequence ID" value="ENSLACP00000004779.1"/>
    <property type="gene ID" value="ENSLACG00000004248.1"/>
</dbReference>
<name>H3A558_LATCH</name>
<keyword evidence="14" id="KW-1185">Reference proteome</keyword>
<organism evidence="13 14">
    <name type="scientific">Latimeria chalumnae</name>
    <name type="common">Coelacanth</name>
    <dbReference type="NCBI Taxonomy" id="7897"/>
    <lineage>
        <taxon>Eukaryota</taxon>
        <taxon>Metazoa</taxon>
        <taxon>Chordata</taxon>
        <taxon>Craniata</taxon>
        <taxon>Vertebrata</taxon>
        <taxon>Euteleostomi</taxon>
        <taxon>Coelacanthiformes</taxon>
        <taxon>Coelacanthidae</taxon>
        <taxon>Latimeria</taxon>
    </lineage>
</organism>
<dbReference type="InterPro" id="IPR023395">
    <property type="entry name" value="MCP_dom_sf"/>
</dbReference>
<dbReference type="STRING" id="7897.ENSLACP00000004779"/>
<keyword evidence="7 12" id="KW-1133">Transmembrane helix</keyword>
<dbReference type="PROSITE" id="PS50920">
    <property type="entry name" value="SOLCAR"/>
    <property type="match status" value="3"/>
</dbReference>
<comment type="similarity">
    <text evidence="2 11">Belongs to the mitochondrial carrier (TC 2.A.29) family.</text>
</comment>
<dbReference type="InParanoid" id="H3A558"/>
<evidence type="ECO:0000313" key="13">
    <source>
        <dbReference type="Ensembl" id="ENSLACP00000004779.1"/>
    </source>
</evidence>
<keyword evidence="6" id="KW-0999">Mitochondrion inner membrane</keyword>
<dbReference type="Proteomes" id="UP000008672">
    <property type="component" value="Unassembled WGS sequence"/>
</dbReference>
<dbReference type="PANTHER" id="PTHR46131:SF5">
    <property type="entry name" value="SOLUTE CARRIER FAMILY 25 MEMBER 53"/>
    <property type="match status" value="1"/>
</dbReference>
<dbReference type="KEGG" id="lcm:102345325"/>
<comment type="subcellular location">
    <subcellularLocation>
        <location evidence="1">Mitochondrion inner membrane</location>
        <topology evidence="1">Multi-pass membrane protein</topology>
    </subcellularLocation>
</comment>
<evidence type="ECO:0000256" key="1">
    <source>
        <dbReference type="ARBA" id="ARBA00004448"/>
    </source>
</evidence>
<evidence type="ECO:0000256" key="3">
    <source>
        <dbReference type="ARBA" id="ARBA00022448"/>
    </source>
</evidence>
<feature type="transmembrane region" description="Helical" evidence="12">
    <location>
        <begin position="20"/>
        <end position="38"/>
    </location>
</feature>
<keyword evidence="9 10" id="KW-0472">Membrane</keyword>
<dbReference type="OrthoDB" id="2139348at2759"/>
<feature type="repeat" description="Solcar" evidence="10">
    <location>
        <begin position="14"/>
        <end position="94"/>
    </location>
</feature>
<evidence type="ECO:0000256" key="10">
    <source>
        <dbReference type="PROSITE-ProRule" id="PRU00282"/>
    </source>
</evidence>
<reference evidence="13" key="3">
    <citation type="submission" date="2025-09" db="UniProtKB">
        <authorList>
            <consortium name="Ensembl"/>
        </authorList>
    </citation>
    <scope>IDENTIFICATION</scope>
</reference>
<keyword evidence="4 10" id="KW-0812">Transmembrane</keyword>
<evidence type="ECO:0000256" key="2">
    <source>
        <dbReference type="ARBA" id="ARBA00006375"/>
    </source>
</evidence>
<dbReference type="GeneID" id="102345325"/>
<gene>
    <name evidence="13" type="primary">SLC25A53</name>
</gene>
<protein>
    <submittedName>
        <fullName evidence="13">Solute carrier family 25 member 53</fullName>
    </submittedName>
</protein>
<feature type="transmembrane region" description="Helical" evidence="12">
    <location>
        <begin position="206"/>
        <end position="228"/>
    </location>
</feature>
<dbReference type="GO" id="GO:0051724">
    <property type="term" value="F:NAD transmembrane transporter activity"/>
    <property type="evidence" value="ECO:0007669"/>
    <property type="project" value="TreeGrafter"/>
</dbReference>
<proteinExistence type="inferred from homology"/>
<dbReference type="FunCoup" id="H3A558">
    <property type="interactions" value="495"/>
</dbReference>
<dbReference type="eggNOG" id="KOG1519">
    <property type="taxonomic scope" value="Eukaryota"/>
</dbReference>
<sequence length="292" mass="32809">MPENHSEASASLMRTTARSYAFGAVSSFFATFVTFPIYKTIFRQQLHALVIREAVDQLHNEGFLKFYRGILPPLLAKTIQGTLLFGTHDTLLQWMSHTTPDSYSLKNRCVAGFLSGTMEAVVLCPFERVQNILQDSRKDSRFPNIRSILQEFNSYREKEKLTLGYYRGFLPVLLRNGMGSALYFAFKDPIKNSLSEKGLTGSIPAFISGSVNGIVVCLTLYPLSVLIVTMQSQVKGEMLNIPDSFSALWNSRRRKLSHVYRGGSLIVLRSCITWGLTTAIYDFLKGNMNGET</sequence>